<dbReference type="RefSeq" id="WP_069774628.1">
    <property type="nucleotide sequence ID" value="NZ_CP017298.1"/>
</dbReference>
<gene>
    <name evidence="1" type="ORF">BH719_04260</name>
</gene>
<keyword evidence="2" id="KW-1185">Reference proteome</keyword>
<dbReference type="KEGG" id="phon:BH719_04260"/>
<organism evidence="1 2">
    <name type="scientific">Pauljensenia hongkongensis</name>
    <dbReference type="NCBI Taxonomy" id="178339"/>
    <lineage>
        <taxon>Bacteria</taxon>
        <taxon>Bacillati</taxon>
        <taxon>Actinomycetota</taxon>
        <taxon>Actinomycetes</taxon>
        <taxon>Actinomycetales</taxon>
        <taxon>Actinomycetaceae</taxon>
        <taxon>Pauljensenia</taxon>
    </lineage>
</organism>
<reference evidence="1 2" key="1">
    <citation type="submission" date="2016-09" db="EMBL/GenBank/DDBJ databases">
        <title>Complete genome sequence of Actinomyces hongkongensis HKU8.</title>
        <authorList>
            <person name="Gao Y.-X."/>
            <person name="Zhou Y.-Y."/>
            <person name="Xie Y."/>
            <person name="Wang M."/>
            <person name="Wang S.-J."/>
            <person name="Shen S.-G."/>
        </authorList>
    </citation>
    <scope>NUCLEOTIDE SEQUENCE [LARGE SCALE GENOMIC DNA]</scope>
    <source>
        <strain evidence="1 2">HKU8</strain>
    </source>
</reference>
<dbReference type="Pfam" id="PF19818">
    <property type="entry name" value="DUF6301"/>
    <property type="match status" value="1"/>
</dbReference>
<accession>A0A1D8B4F7</accession>
<dbReference type="InterPro" id="IPR046268">
    <property type="entry name" value="DUF6301"/>
</dbReference>
<evidence type="ECO:0000313" key="2">
    <source>
        <dbReference type="Proteomes" id="UP000095214"/>
    </source>
</evidence>
<dbReference type="Proteomes" id="UP000095214">
    <property type="component" value="Chromosome"/>
</dbReference>
<dbReference type="STRING" id="178339.BH719_04260"/>
<evidence type="ECO:0000313" key="1">
    <source>
        <dbReference type="EMBL" id="AOS48016.1"/>
    </source>
</evidence>
<dbReference type="AlphaFoldDB" id="A0A1D8B4F7"/>
<sequence length="177" mass="19573">MSTEFKAVAPQRAVQIMRAWALHSWPMSVQDGIEVYTGLGFSGDSGSPEMFTSDVSPDEPDSYFASLDGPITSLEIAVTNVLPAEAEEEHPSRARGFYCSCLRAFEEQLGAPIREQESRARRNAQWFLTNGTGVRLSGTNRMVTLFLESPEMADIHQDNLRRGITDYSPANDPLLEG</sequence>
<dbReference type="EMBL" id="CP017298">
    <property type="protein sequence ID" value="AOS48016.1"/>
    <property type="molecule type" value="Genomic_DNA"/>
</dbReference>
<proteinExistence type="predicted"/>
<protein>
    <submittedName>
        <fullName evidence="1">Uncharacterized protein</fullName>
    </submittedName>
</protein>
<name>A0A1D8B4F7_9ACTO</name>